<evidence type="ECO:0000313" key="2">
    <source>
        <dbReference type="Proteomes" id="UP000789525"/>
    </source>
</evidence>
<proteinExistence type="predicted"/>
<sequence length="499" mass="55251">INLPTRRQLELLSDDDDDQLPALSSFKRPRISLPVMPNSSASLLSEVSSILDSKGPSRRHPRKSPSPPVTNSNTTTTSATVTPSKAPMFQSNTPISKKERETTVRSILREPNTPGTGQSVRFFSKDAFRVISPNPSTCTSPETSPAFIDEIDQLTNTEEHDDRSDPHPSCSGFGLDSRLNLASKSTSIILPDSSHNGTNLFDMSLDMPAIPTPEDAGNMLSDDAMEVPEFDIAQPDVPSTRRIHVSLTPDNSNGSLQLESNGSFQATKPPARIPSTSTTSPNGPQNITAVPSPSTSDEIRPEPKRYWSTGGLFPTGLFGRRVPSSVTEAQADIIKTLREELNLQKEISSRYQMDLDSRDALVEILSARVEYAETELEQWMSEEDGQYALIQDFKKQLYSLERSCGQLRATAGINRDEELSEISISDAASQQALKTLRNRIKHLEEQNDLLQRESEQNIQALAYARGEVDLLKSHLDQDEYTEGSNILRVLEERSNLREK</sequence>
<keyword evidence="2" id="KW-1185">Reference proteome</keyword>
<dbReference type="EMBL" id="CAJVPT010041095">
    <property type="protein sequence ID" value="CAG8727101.1"/>
    <property type="molecule type" value="Genomic_DNA"/>
</dbReference>
<comment type="caution">
    <text evidence="1">The sequence shown here is derived from an EMBL/GenBank/DDBJ whole genome shotgun (WGS) entry which is preliminary data.</text>
</comment>
<feature type="non-terminal residue" evidence="1">
    <location>
        <position position="1"/>
    </location>
</feature>
<accession>A0ACA9PZU9</accession>
<organism evidence="1 2">
    <name type="scientific">Acaulospora colombiana</name>
    <dbReference type="NCBI Taxonomy" id="27376"/>
    <lineage>
        <taxon>Eukaryota</taxon>
        <taxon>Fungi</taxon>
        <taxon>Fungi incertae sedis</taxon>
        <taxon>Mucoromycota</taxon>
        <taxon>Glomeromycotina</taxon>
        <taxon>Glomeromycetes</taxon>
        <taxon>Diversisporales</taxon>
        <taxon>Acaulosporaceae</taxon>
        <taxon>Acaulospora</taxon>
    </lineage>
</organism>
<gene>
    <name evidence="1" type="ORF">ACOLOM_LOCUS11431</name>
</gene>
<feature type="non-terminal residue" evidence="1">
    <location>
        <position position="499"/>
    </location>
</feature>
<evidence type="ECO:0000313" key="1">
    <source>
        <dbReference type="EMBL" id="CAG8727101.1"/>
    </source>
</evidence>
<protein>
    <submittedName>
        <fullName evidence="1">2253_t:CDS:1</fullName>
    </submittedName>
</protein>
<name>A0ACA9PZU9_9GLOM</name>
<reference evidence="1" key="1">
    <citation type="submission" date="2021-06" db="EMBL/GenBank/DDBJ databases">
        <authorList>
            <person name="Kallberg Y."/>
            <person name="Tangrot J."/>
            <person name="Rosling A."/>
        </authorList>
    </citation>
    <scope>NUCLEOTIDE SEQUENCE</scope>
    <source>
        <strain evidence="1">CL356</strain>
    </source>
</reference>
<dbReference type="Proteomes" id="UP000789525">
    <property type="component" value="Unassembled WGS sequence"/>
</dbReference>